<dbReference type="AlphaFoldDB" id="A0A1G2TXH1"/>
<evidence type="ECO:0008006" key="5">
    <source>
        <dbReference type="Google" id="ProtNLM"/>
    </source>
</evidence>
<evidence type="ECO:0000313" key="4">
    <source>
        <dbReference type="Proteomes" id="UP000178404"/>
    </source>
</evidence>
<keyword evidence="2" id="KW-1133">Transmembrane helix</keyword>
<evidence type="ECO:0000313" key="3">
    <source>
        <dbReference type="EMBL" id="OHB02008.1"/>
    </source>
</evidence>
<dbReference type="EMBL" id="MHWA01000008">
    <property type="protein sequence ID" value="OHB02008.1"/>
    <property type="molecule type" value="Genomic_DNA"/>
</dbReference>
<feature type="transmembrane region" description="Helical" evidence="2">
    <location>
        <begin position="98"/>
        <end position="120"/>
    </location>
</feature>
<name>A0A1G2TXH1_9BACT</name>
<dbReference type="Proteomes" id="UP000178404">
    <property type="component" value="Unassembled WGS sequence"/>
</dbReference>
<evidence type="ECO:0000256" key="1">
    <source>
        <dbReference type="SAM" id="MobiDB-lite"/>
    </source>
</evidence>
<keyword evidence="2" id="KW-0812">Transmembrane</keyword>
<sequence>MPRIQFSDVTPPNNRRSIRDVPIPNGGKRKVPITINSKNIPVSQPKDGPPLAEKKVPVSDFDSKMSAITEKKNSGAYEYYYPKEKPAGEQYKNKKKQWVFGGVILFLVIIFIVGMMTVFASATINITPKNQEISANISIIGANNKIEEGTVKYEVIKLTSSKTVSVPATGEEDVELKSSGKIIVYNNFSSEPQRLIIRTRFESPEGLVYRIPESIVVPGKTEKNGEAVPGSLEVTVFADEAGEKYNISKTDFTIPGFKNDADRYKTFYARSVTDITGGFVGKMKKVSENDKQTALQNIQSELESELKKDLASKVPEGLTLLSNAITYESKELSPVEESSSVIIGKEVTAYAIMFDTVGLSKKITDEHIVSLEDWINIKPIVVDFSSLNIKNMPENLTTNENLDLEINGKTIVWANIDTDSIKERLLGAPKKEAANLIDEFTGISSITATIRPVWKRSFPKDPFKINVQTITDR</sequence>
<protein>
    <recommendedName>
        <fullName evidence="5">Baseplate protein J-like domain-containing protein</fullName>
    </recommendedName>
</protein>
<gene>
    <name evidence="3" type="ORF">A3A90_02100</name>
</gene>
<reference evidence="3 4" key="1">
    <citation type="journal article" date="2016" name="Nat. Commun.">
        <title>Thousands of microbial genomes shed light on interconnected biogeochemical processes in an aquifer system.</title>
        <authorList>
            <person name="Anantharaman K."/>
            <person name="Brown C.T."/>
            <person name="Hug L.A."/>
            <person name="Sharon I."/>
            <person name="Castelle C.J."/>
            <person name="Probst A.J."/>
            <person name="Thomas B.C."/>
            <person name="Singh A."/>
            <person name="Wilkins M.J."/>
            <person name="Karaoz U."/>
            <person name="Brodie E.L."/>
            <person name="Williams K.H."/>
            <person name="Hubbard S.S."/>
            <person name="Banfield J.F."/>
        </authorList>
    </citation>
    <scope>NUCLEOTIDE SEQUENCE [LARGE SCALE GENOMIC DNA]</scope>
</reference>
<comment type="caution">
    <text evidence="3">The sequence shown here is derived from an EMBL/GenBank/DDBJ whole genome shotgun (WGS) entry which is preliminary data.</text>
</comment>
<evidence type="ECO:0000256" key="2">
    <source>
        <dbReference type="SAM" id="Phobius"/>
    </source>
</evidence>
<proteinExistence type="predicted"/>
<accession>A0A1G2TXH1</accession>
<organism evidence="3 4">
    <name type="scientific">Candidatus Zambryskibacteria bacterium RIFCSPLOWO2_01_FULL_35_19</name>
    <dbReference type="NCBI Taxonomy" id="1802757"/>
    <lineage>
        <taxon>Bacteria</taxon>
        <taxon>Candidatus Zambryskiibacteriota</taxon>
    </lineage>
</organism>
<feature type="region of interest" description="Disordered" evidence="1">
    <location>
        <begin position="1"/>
        <end position="54"/>
    </location>
</feature>
<keyword evidence="2" id="KW-0472">Membrane</keyword>